<dbReference type="InterPro" id="IPR001915">
    <property type="entry name" value="Peptidase_M48"/>
</dbReference>
<dbReference type="EMBL" id="LJZR01000089">
    <property type="protein sequence ID" value="KPQ31671.1"/>
    <property type="molecule type" value="Genomic_DNA"/>
</dbReference>
<organism evidence="8 9">
    <name type="scientific">Phormidesmis priestleyi Ana</name>
    <dbReference type="NCBI Taxonomy" id="1666911"/>
    <lineage>
        <taxon>Bacteria</taxon>
        <taxon>Bacillati</taxon>
        <taxon>Cyanobacteriota</taxon>
        <taxon>Cyanophyceae</taxon>
        <taxon>Leptolyngbyales</taxon>
        <taxon>Leptolyngbyaceae</taxon>
        <taxon>Phormidesmis</taxon>
    </lineage>
</organism>
<evidence type="ECO:0000256" key="4">
    <source>
        <dbReference type="ARBA" id="ARBA00022833"/>
    </source>
</evidence>
<keyword evidence="4 6" id="KW-0862">Zinc</keyword>
<dbReference type="Pfam" id="PF01435">
    <property type="entry name" value="Peptidase_M48"/>
    <property type="match status" value="1"/>
</dbReference>
<feature type="domain" description="Peptidase M48" evidence="7">
    <location>
        <begin position="219"/>
        <end position="342"/>
    </location>
</feature>
<comment type="cofactor">
    <cofactor evidence="6">
        <name>Zn(2+)</name>
        <dbReference type="ChEBI" id="CHEBI:29105"/>
    </cofactor>
    <text evidence="6">Binds 1 zinc ion per subunit.</text>
</comment>
<accession>A0A0P8BSH9</accession>
<dbReference type="Proteomes" id="UP000050465">
    <property type="component" value="Unassembled WGS sequence"/>
</dbReference>
<evidence type="ECO:0000256" key="2">
    <source>
        <dbReference type="ARBA" id="ARBA00022723"/>
    </source>
</evidence>
<name>A0A0P8BSH9_9CYAN</name>
<evidence type="ECO:0000256" key="6">
    <source>
        <dbReference type="RuleBase" id="RU003983"/>
    </source>
</evidence>
<keyword evidence="5 6" id="KW-0482">Metalloprotease</keyword>
<sequence length="435" mass="49461">MDSRHWESSQEYIDLIKKWGFLEKDIPVYAATSTMSKDYLELFIRQVLVYPLVIAHKFKIESKALIEEESRVWVAYLFKRYASTGISYNDIIRFVDWALRCFCKNLGFALPFNTQVGTIPFQTINAQCHPLDSGEFCILIDPSCITAIESFSNAIFSSRIGNCTTASELSTETIKVGEKLSEIVNRYTRSELAPSIEFRGNIDQNHAFGECAVALTIHSLFFVLLHEYGHVANKHMAMLDNELSTLKSPAESDFIFYRIAEGTDINVLFKNTTQEYEADSWAVFYMHKIITSLDPNKNQNTSKIALCSPILFLGLIQIVEESYLLQKKISFDAHPPASERLTTTDMVLAILGEGWTNNEREFVGTFICSAVRKNLSEAQSKGSSIMTSTSSMWAIFDFVRTLKKDVLIPAFLMSALEQWKNPDYELIKKTIEESM</sequence>
<evidence type="ECO:0000259" key="7">
    <source>
        <dbReference type="Pfam" id="PF01435"/>
    </source>
</evidence>
<keyword evidence="2" id="KW-0479">Metal-binding</keyword>
<dbReference type="AlphaFoldDB" id="A0A0P8BSH9"/>
<evidence type="ECO:0000256" key="1">
    <source>
        <dbReference type="ARBA" id="ARBA00022670"/>
    </source>
</evidence>
<reference evidence="8 9" key="1">
    <citation type="submission" date="2015-09" db="EMBL/GenBank/DDBJ databases">
        <title>Identification and resolution of microdiversity through metagenomic sequencing of parallel consortia.</title>
        <authorList>
            <person name="Nelson W.C."/>
            <person name="Romine M.F."/>
            <person name="Lindemann S.R."/>
        </authorList>
    </citation>
    <scope>NUCLEOTIDE SEQUENCE [LARGE SCALE GENOMIC DNA]</scope>
    <source>
        <strain evidence="8">Ana</strain>
    </source>
</reference>
<evidence type="ECO:0000313" key="9">
    <source>
        <dbReference type="Proteomes" id="UP000050465"/>
    </source>
</evidence>
<evidence type="ECO:0000256" key="3">
    <source>
        <dbReference type="ARBA" id="ARBA00022801"/>
    </source>
</evidence>
<dbReference type="STRING" id="1666911.HLUCCA11_23225"/>
<dbReference type="GO" id="GO:0006508">
    <property type="term" value="P:proteolysis"/>
    <property type="evidence" value="ECO:0007669"/>
    <property type="project" value="UniProtKB-KW"/>
</dbReference>
<gene>
    <name evidence="8" type="ORF">HLUCCA11_23225</name>
</gene>
<keyword evidence="1 6" id="KW-0645">Protease</keyword>
<comment type="caution">
    <text evidence="8">The sequence shown here is derived from an EMBL/GenBank/DDBJ whole genome shotgun (WGS) entry which is preliminary data.</text>
</comment>
<keyword evidence="3 6" id="KW-0378">Hydrolase</keyword>
<evidence type="ECO:0000313" key="8">
    <source>
        <dbReference type="EMBL" id="KPQ31671.1"/>
    </source>
</evidence>
<dbReference type="GO" id="GO:0004222">
    <property type="term" value="F:metalloendopeptidase activity"/>
    <property type="evidence" value="ECO:0007669"/>
    <property type="project" value="InterPro"/>
</dbReference>
<evidence type="ECO:0000256" key="5">
    <source>
        <dbReference type="ARBA" id="ARBA00023049"/>
    </source>
</evidence>
<protein>
    <submittedName>
        <fullName evidence="8">Peptidase U49</fullName>
    </submittedName>
</protein>
<comment type="similarity">
    <text evidence="6">Belongs to the peptidase M48 family.</text>
</comment>
<proteinExistence type="inferred from homology"/>
<dbReference type="GO" id="GO:0046872">
    <property type="term" value="F:metal ion binding"/>
    <property type="evidence" value="ECO:0007669"/>
    <property type="project" value="UniProtKB-KW"/>
</dbReference>